<dbReference type="PANTHER" id="PTHR36925:SF1">
    <property type="entry name" value="COBALT-PRECORRIN-6A REDUCTASE"/>
    <property type="match status" value="1"/>
</dbReference>
<evidence type="ECO:0000256" key="3">
    <source>
        <dbReference type="ARBA" id="ARBA00022603"/>
    </source>
</evidence>
<comment type="caution">
    <text evidence="8">The sequence shown here is derived from an EMBL/GenBank/DDBJ whole genome shotgun (WGS) entry which is preliminary data.</text>
</comment>
<dbReference type="AlphaFoldDB" id="A0AAW5F144"/>
<dbReference type="InterPro" id="IPR014777">
    <property type="entry name" value="4pyrrole_Mease_sub1"/>
</dbReference>
<dbReference type="InterPro" id="IPR012818">
    <property type="entry name" value="CbiE"/>
</dbReference>
<evidence type="ECO:0000256" key="6">
    <source>
        <dbReference type="ARBA" id="ARBA00023002"/>
    </source>
</evidence>
<evidence type="ECO:0000313" key="9">
    <source>
        <dbReference type="Proteomes" id="UP001203136"/>
    </source>
</evidence>
<evidence type="ECO:0000256" key="1">
    <source>
        <dbReference type="ARBA" id="ARBA00004953"/>
    </source>
</evidence>
<dbReference type="RefSeq" id="WP_034554672.1">
    <property type="nucleotide sequence ID" value="NZ_CP125623.1"/>
</dbReference>
<dbReference type="Gene3D" id="3.40.1010.10">
    <property type="entry name" value="Cobalt-precorrin-4 Transmethylase, Domain 1"/>
    <property type="match status" value="1"/>
</dbReference>
<dbReference type="CDD" id="cd11644">
    <property type="entry name" value="Precorrin-6Y-MT"/>
    <property type="match status" value="1"/>
</dbReference>
<evidence type="ECO:0000256" key="2">
    <source>
        <dbReference type="ARBA" id="ARBA00022573"/>
    </source>
</evidence>
<gene>
    <name evidence="8" type="primary">cobK</name>
    <name evidence="8" type="ORF">K5I21_07745</name>
</gene>
<evidence type="ECO:0000256" key="5">
    <source>
        <dbReference type="ARBA" id="ARBA00022691"/>
    </source>
</evidence>
<proteinExistence type="predicted"/>
<dbReference type="Gene3D" id="3.30.950.10">
    <property type="entry name" value="Methyltransferase, Cobalt-precorrin-4 Transmethylase, Domain 2"/>
    <property type="match status" value="1"/>
</dbReference>
<dbReference type="PANTHER" id="PTHR36925">
    <property type="entry name" value="COBALT-PRECORRIN-6A REDUCTASE"/>
    <property type="match status" value="1"/>
</dbReference>
<reference evidence="8" key="1">
    <citation type="journal article" date="2022" name="Cell Host Microbe">
        <title>Colonization of the live biotherapeutic product VE303 and modulation of the microbiota and metabolites in healthy volunteers.</title>
        <authorList>
            <person name="Dsouza M."/>
            <person name="Menon R."/>
            <person name="Crossette E."/>
            <person name="Bhattarai S.K."/>
            <person name="Schneider J."/>
            <person name="Kim Y.G."/>
            <person name="Reddy S."/>
            <person name="Caballero S."/>
            <person name="Felix C."/>
            <person name="Cornacchione L."/>
            <person name="Hendrickson J."/>
            <person name="Watson A.R."/>
            <person name="Minot S.S."/>
            <person name="Greenfield N."/>
            <person name="Schopf L."/>
            <person name="Szabady R."/>
            <person name="Patarroyo J."/>
            <person name="Smith W."/>
            <person name="Harrison P."/>
            <person name="Kuijper E.J."/>
            <person name="Kelly C.P."/>
            <person name="Olle B."/>
            <person name="Bobilev D."/>
            <person name="Silber J.L."/>
            <person name="Bucci V."/>
            <person name="Roberts B."/>
            <person name="Faith J."/>
            <person name="Norman J.M."/>
        </authorList>
    </citation>
    <scope>NUCLEOTIDE SEQUENCE</scope>
    <source>
        <strain evidence="8">VE303-04</strain>
    </source>
</reference>
<dbReference type="Pfam" id="PF02571">
    <property type="entry name" value="CbiJ"/>
    <property type="match status" value="1"/>
</dbReference>
<feature type="domain" description="Tetrapyrrole methylase" evidence="7">
    <location>
        <begin position="262"/>
        <end position="459"/>
    </location>
</feature>
<sequence length="479" mass="52569">MCKVLIFGGTTEGRILAEYCSENRIPAYVSVVSEYGRELLKEDLYVRPLTGPMDAGQMRAFIADEAIELVVDATHPYARNATENIKSACRDTGTAYLRYLRNTEDERENAGDELFSTPEEAAKWLEETKGNIFVTTGSNELAAFAGTEKLKHRIFARVLPSSFAVGKCEELGITGKHLICMQGPFTKEMNAAMLRQTNAAYLVTKETGKAGGFDEKLEAARECGVSVIIIGHPKETGSGMNQIYSQLSRFSVRGTPFERREVLLAGIGPGSEALMTQEVREAIRNSDFLIGAPRMLKAAAACIKREQTEGELPAVKTAYLDFEVEEALRLHHDWQRAVILYSGDSGFHSGTRKLAERLKKNGCSFRVLPGISSVSYFAARLGISWDDALLASAHGCEFDAASALKSGCRKIFLLTGGKNGAGELCRRLTESGFGHVKVTVGEKLSYRDEQITEGSAKSLCGREFEPLSLVLIEEENDER</sequence>
<keyword evidence="2" id="KW-0169">Cobalamin biosynthesis</keyword>
<keyword evidence="4" id="KW-0808">Transferase</keyword>
<dbReference type="InterPro" id="IPR000878">
    <property type="entry name" value="4pyrrol_Mease"/>
</dbReference>
<dbReference type="Proteomes" id="UP001203136">
    <property type="component" value="Unassembled WGS sequence"/>
</dbReference>
<keyword evidence="5" id="KW-0949">S-adenosyl-L-methionine</keyword>
<dbReference type="InterPro" id="IPR003723">
    <property type="entry name" value="Precorrin-6x_reduct"/>
</dbReference>
<dbReference type="GO" id="GO:0016994">
    <property type="term" value="F:precorrin-6A reductase activity"/>
    <property type="evidence" value="ECO:0007669"/>
    <property type="project" value="UniProtKB-EC"/>
</dbReference>
<evidence type="ECO:0000256" key="4">
    <source>
        <dbReference type="ARBA" id="ARBA00022679"/>
    </source>
</evidence>
<dbReference type="GO" id="GO:0008276">
    <property type="term" value="F:protein methyltransferase activity"/>
    <property type="evidence" value="ECO:0007669"/>
    <property type="project" value="InterPro"/>
</dbReference>
<accession>A0AAW5F144</accession>
<name>A0AAW5F144_CLOSY</name>
<keyword evidence="3" id="KW-0489">Methyltransferase</keyword>
<dbReference type="NCBIfam" id="TIGR00715">
    <property type="entry name" value="precor6x_red"/>
    <property type="match status" value="1"/>
</dbReference>
<dbReference type="EC" id="1.3.1.54" evidence="8"/>
<evidence type="ECO:0000259" key="7">
    <source>
        <dbReference type="Pfam" id="PF00590"/>
    </source>
</evidence>
<dbReference type="NCBIfam" id="TIGR02467">
    <property type="entry name" value="CbiE"/>
    <property type="match status" value="1"/>
</dbReference>
<organism evidence="8 9">
    <name type="scientific">Clostridium symbiosum</name>
    <name type="common">Bacteroides symbiosus</name>
    <dbReference type="NCBI Taxonomy" id="1512"/>
    <lineage>
        <taxon>Bacteria</taxon>
        <taxon>Bacillati</taxon>
        <taxon>Bacillota</taxon>
        <taxon>Clostridia</taxon>
        <taxon>Lachnospirales</taxon>
        <taxon>Lachnospiraceae</taxon>
        <taxon>Otoolea</taxon>
    </lineage>
</organism>
<dbReference type="InterPro" id="IPR035996">
    <property type="entry name" value="4pyrrol_Methylase_sf"/>
</dbReference>
<comment type="pathway">
    <text evidence="1">Cofactor biosynthesis; adenosylcobalamin biosynthesis.</text>
</comment>
<dbReference type="GO" id="GO:0032259">
    <property type="term" value="P:methylation"/>
    <property type="evidence" value="ECO:0007669"/>
    <property type="project" value="UniProtKB-KW"/>
</dbReference>
<dbReference type="Pfam" id="PF00590">
    <property type="entry name" value="TP_methylase"/>
    <property type="match status" value="1"/>
</dbReference>
<keyword evidence="6 8" id="KW-0560">Oxidoreductase</keyword>
<evidence type="ECO:0000313" key="8">
    <source>
        <dbReference type="EMBL" id="MCK0085762.1"/>
    </source>
</evidence>
<dbReference type="GO" id="GO:0009236">
    <property type="term" value="P:cobalamin biosynthetic process"/>
    <property type="evidence" value="ECO:0007669"/>
    <property type="project" value="UniProtKB-KW"/>
</dbReference>
<dbReference type="EMBL" id="JAINVB010000001">
    <property type="protein sequence ID" value="MCK0085762.1"/>
    <property type="molecule type" value="Genomic_DNA"/>
</dbReference>
<dbReference type="SUPFAM" id="SSF53790">
    <property type="entry name" value="Tetrapyrrole methylase"/>
    <property type="match status" value="1"/>
</dbReference>
<protein>
    <submittedName>
        <fullName evidence="8">Precorrin-6A reductase</fullName>
        <ecNumber evidence="8">1.3.1.54</ecNumber>
    </submittedName>
</protein>
<dbReference type="PROSITE" id="PS51014">
    <property type="entry name" value="COBK_CBIJ"/>
    <property type="match status" value="1"/>
</dbReference>
<dbReference type="InterPro" id="IPR014776">
    <property type="entry name" value="4pyrrole_Mease_sub2"/>
</dbReference>